<dbReference type="PROSITE" id="PS51464">
    <property type="entry name" value="SIS"/>
    <property type="match status" value="1"/>
</dbReference>
<keyword evidence="3" id="KW-0413">Isomerase</keyword>
<dbReference type="GO" id="GO:1901135">
    <property type="term" value="P:carbohydrate derivative metabolic process"/>
    <property type="evidence" value="ECO:0007669"/>
    <property type="project" value="InterPro"/>
</dbReference>
<name>A0A1I1UFP1_9ACTN</name>
<keyword evidence="4" id="KW-1185">Reference proteome</keyword>
<evidence type="ECO:0000256" key="1">
    <source>
        <dbReference type="ARBA" id="ARBA00009235"/>
    </source>
</evidence>
<dbReference type="SUPFAM" id="SSF53697">
    <property type="entry name" value="SIS domain"/>
    <property type="match status" value="1"/>
</dbReference>
<protein>
    <submittedName>
        <fullName evidence="3">6-phospho-3-hexuloisomerase</fullName>
    </submittedName>
</protein>
<dbReference type="InterPro" id="IPR017552">
    <property type="entry name" value="PHI/rmpB"/>
</dbReference>
<dbReference type="PANTHER" id="PTHR43443">
    <property type="entry name" value="3-HEXULOSE-6-PHOSPHATE ISOMERASE"/>
    <property type="match status" value="1"/>
</dbReference>
<dbReference type="GO" id="GO:0016853">
    <property type="term" value="F:isomerase activity"/>
    <property type="evidence" value="ECO:0007669"/>
    <property type="project" value="UniProtKB-KW"/>
</dbReference>
<feature type="domain" description="SIS" evidence="2">
    <location>
        <begin position="35"/>
        <end position="175"/>
    </location>
</feature>
<dbReference type="Proteomes" id="UP000198716">
    <property type="component" value="Unassembled WGS sequence"/>
</dbReference>
<organism evidence="3 4">
    <name type="scientific">Actinopolyspora alba</name>
    <dbReference type="NCBI Taxonomy" id="673379"/>
    <lineage>
        <taxon>Bacteria</taxon>
        <taxon>Bacillati</taxon>
        <taxon>Actinomycetota</taxon>
        <taxon>Actinomycetes</taxon>
        <taxon>Actinopolysporales</taxon>
        <taxon>Actinopolysporaceae</taxon>
        <taxon>Actinopolyspora</taxon>
        <taxon>Actinopolyspora alba group</taxon>
    </lineage>
</organism>
<evidence type="ECO:0000259" key="2">
    <source>
        <dbReference type="PROSITE" id="PS51464"/>
    </source>
</evidence>
<dbReference type="Gene3D" id="3.40.50.10490">
    <property type="entry name" value="Glucose-6-phosphate isomerase like protein, domain 1"/>
    <property type="match status" value="1"/>
</dbReference>
<proteinExistence type="inferred from homology"/>
<gene>
    <name evidence="3" type="ORF">SAMN04487819_102162</name>
</gene>
<dbReference type="AlphaFoldDB" id="A0A1I1UFP1"/>
<dbReference type="InterPro" id="IPR046348">
    <property type="entry name" value="SIS_dom_sf"/>
</dbReference>
<evidence type="ECO:0000313" key="3">
    <source>
        <dbReference type="EMBL" id="SFD69661.1"/>
    </source>
</evidence>
<dbReference type="GO" id="GO:0097367">
    <property type="term" value="F:carbohydrate derivative binding"/>
    <property type="evidence" value="ECO:0007669"/>
    <property type="project" value="InterPro"/>
</dbReference>
<evidence type="ECO:0000313" key="4">
    <source>
        <dbReference type="Proteomes" id="UP000198716"/>
    </source>
</evidence>
<reference evidence="4" key="1">
    <citation type="submission" date="2016-10" db="EMBL/GenBank/DDBJ databases">
        <authorList>
            <person name="Varghese N."/>
            <person name="Submissions S."/>
        </authorList>
    </citation>
    <scope>NUCLEOTIDE SEQUENCE [LARGE SCALE GENOMIC DNA]</scope>
    <source>
        <strain evidence="4">DSM 45004</strain>
    </source>
</reference>
<dbReference type="Pfam" id="PF01380">
    <property type="entry name" value="SIS"/>
    <property type="match status" value="1"/>
</dbReference>
<comment type="similarity">
    <text evidence="1">Belongs to the SIS family. PHI subfamily.</text>
</comment>
<dbReference type="InterPro" id="IPR001347">
    <property type="entry name" value="SIS_dom"/>
</dbReference>
<dbReference type="EMBL" id="FOMZ01000002">
    <property type="protein sequence ID" value="SFD69661.1"/>
    <property type="molecule type" value="Genomic_DNA"/>
</dbReference>
<dbReference type="PANTHER" id="PTHR43443:SF1">
    <property type="entry name" value="3-HEXULOSE-6-PHOSPHATE ISOMERASE"/>
    <property type="match status" value="1"/>
</dbReference>
<sequence>MSDRTIARLPRLLRRSGEEVLTKITGLNARSVAGAVDILSNAERVFVLGAGRSRLVVEAFGMRLSQLGIACHVVGASTTPAIGENDVLVCCSRSGNTATVVLLAETAVRNGAAVVTVTDTNSSRLGELADHLVPIEPHTGSDLDEESLFSNSTFEETGFVLFDCVANALAEELGIDSDYAARRHANLE</sequence>
<dbReference type="RefSeq" id="WP_092923717.1">
    <property type="nucleotide sequence ID" value="NZ_FOMZ01000002.1"/>
</dbReference>
<accession>A0A1I1UFP1</accession>